<comment type="caution">
    <text evidence="2">The sequence shown here is derived from an EMBL/GenBank/DDBJ whole genome shotgun (WGS) entry which is preliminary data.</text>
</comment>
<name>A0A0F9ES97_9ZZZZ</name>
<evidence type="ECO:0000256" key="1">
    <source>
        <dbReference type="SAM" id="MobiDB-lite"/>
    </source>
</evidence>
<feature type="compositionally biased region" description="Basic and acidic residues" evidence="1">
    <location>
        <begin position="131"/>
        <end position="163"/>
    </location>
</feature>
<dbReference type="EMBL" id="LAZR01026297">
    <property type="protein sequence ID" value="KKL69181.1"/>
    <property type="molecule type" value="Genomic_DNA"/>
</dbReference>
<gene>
    <name evidence="2" type="ORF">LCGC14_2117530</name>
</gene>
<reference evidence="2" key="1">
    <citation type="journal article" date="2015" name="Nature">
        <title>Complex archaea that bridge the gap between prokaryotes and eukaryotes.</title>
        <authorList>
            <person name="Spang A."/>
            <person name="Saw J.H."/>
            <person name="Jorgensen S.L."/>
            <person name="Zaremba-Niedzwiedzka K."/>
            <person name="Martijn J."/>
            <person name="Lind A.E."/>
            <person name="van Eijk R."/>
            <person name="Schleper C."/>
            <person name="Guy L."/>
            <person name="Ettema T.J."/>
        </authorList>
    </citation>
    <scope>NUCLEOTIDE SEQUENCE</scope>
</reference>
<organism evidence="2">
    <name type="scientific">marine sediment metagenome</name>
    <dbReference type="NCBI Taxonomy" id="412755"/>
    <lineage>
        <taxon>unclassified sequences</taxon>
        <taxon>metagenomes</taxon>
        <taxon>ecological metagenomes</taxon>
    </lineage>
</organism>
<protein>
    <submittedName>
        <fullName evidence="2">Uncharacterized protein</fullName>
    </submittedName>
</protein>
<proteinExistence type="predicted"/>
<dbReference type="AlphaFoldDB" id="A0A0F9ES97"/>
<feature type="region of interest" description="Disordered" evidence="1">
    <location>
        <begin position="125"/>
        <end position="163"/>
    </location>
</feature>
<sequence length="253" mass="29786">MAKRYIDSDIWDKRWFRELPPELKCVWIFLFTKCTHAGILEVDEERWNFEIGAKINKAEILETFNGKIIEFCDGKKWFLPKFVEYQYGLLDKKNRVHASVISHLKDSKIPPEKYKTLVRVAQGSKNNALGSKDKNKDKNKDKDKDKDNTKIREETKSNDRPEEIGEYLALLRNTFQEEKLDSTQNEDNHDDLFLKKLDDVQKLLKLKQDKIKRFKKQKRVKKIFGNEGGIILGPSHYLTPDIPIENVLAIYDK</sequence>
<evidence type="ECO:0000313" key="2">
    <source>
        <dbReference type="EMBL" id="KKL69181.1"/>
    </source>
</evidence>
<accession>A0A0F9ES97</accession>